<dbReference type="Pfam" id="PF00076">
    <property type="entry name" value="RRM_1"/>
    <property type="match status" value="1"/>
</dbReference>
<keyword evidence="3" id="KW-1185">Reference proteome</keyword>
<keyword evidence="1" id="KW-0694">RNA-binding</keyword>
<name>A0ABM0XSY5_CAMSA</name>
<protein>
    <submittedName>
        <fullName evidence="4">Polyadenylate-binding protein, cytoplasmic and nuclear-like isoform X2</fullName>
    </submittedName>
</protein>
<dbReference type="SUPFAM" id="SSF54928">
    <property type="entry name" value="RNA-binding domain, RBD"/>
    <property type="match status" value="2"/>
</dbReference>
<reference evidence="4" key="2">
    <citation type="submission" date="2025-08" db="UniProtKB">
        <authorList>
            <consortium name="RefSeq"/>
        </authorList>
    </citation>
    <scope>IDENTIFICATION</scope>
    <source>
        <tissue evidence="4">Leaf</tissue>
    </source>
</reference>
<dbReference type="Gene3D" id="3.30.70.330">
    <property type="match status" value="1"/>
</dbReference>
<dbReference type="PANTHER" id="PTHR15241:SF304">
    <property type="entry name" value="RRM DOMAIN-CONTAINING PROTEIN"/>
    <property type="match status" value="1"/>
</dbReference>
<dbReference type="InterPro" id="IPR035979">
    <property type="entry name" value="RBD_domain_sf"/>
</dbReference>
<evidence type="ECO:0000313" key="4">
    <source>
        <dbReference type="RefSeq" id="XP_010490585.1"/>
    </source>
</evidence>
<dbReference type="InterPro" id="IPR012677">
    <property type="entry name" value="Nucleotide-bd_a/b_plait_sf"/>
</dbReference>
<evidence type="ECO:0000256" key="1">
    <source>
        <dbReference type="PROSITE-ProRule" id="PRU00176"/>
    </source>
</evidence>
<accession>A0ABM0XSY5</accession>
<dbReference type="SMART" id="SM00360">
    <property type="entry name" value="RRM"/>
    <property type="match status" value="2"/>
</dbReference>
<evidence type="ECO:0000259" key="2">
    <source>
        <dbReference type="PROSITE" id="PS50102"/>
    </source>
</evidence>
<evidence type="ECO:0000313" key="3">
    <source>
        <dbReference type="Proteomes" id="UP000694864"/>
    </source>
</evidence>
<sequence>MEEQQTPVYVWGFGSHISESALFDFFGSGPTTTLASVTLHRDAMNNSLRRATLMYGDIDEAKAVSRALSGLPLGLGEIHMSLECFPEEEIPPRVEEEQTPVYVWGFGSHISESALFDLFDKERKTSLASVTLHRDAMNNSLRRATLIYNSKVEAEVVSVVWNLQSLDVGKIHTSLKSFPDESIPARVVSNQMMTTMTPFGLQASVPLQSYPTYQLFPVPLPRRVWVENRREQIREGMDRKSICYVSNFLYELEEASLRDIFQHCGEVQFCKIRRDPFTGRSRGDGFVEFVTPEAASEAIKLDGTFHHGRTIYVSYAKSKKVST</sequence>
<proteinExistence type="predicted"/>
<dbReference type="RefSeq" id="XP_010490585.1">
    <property type="nucleotide sequence ID" value="XM_010492283.2"/>
</dbReference>
<dbReference type="GeneID" id="104768336"/>
<dbReference type="Proteomes" id="UP000694864">
    <property type="component" value="Chromosome 20"/>
</dbReference>
<dbReference type="PANTHER" id="PTHR15241">
    <property type="entry name" value="TRANSFORMER-2-RELATED"/>
    <property type="match status" value="1"/>
</dbReference>
<reference evidence="3" key="1">
    <citation type="journal article" date="2014" name="Nat. Commun.">
        <title>The emerging biofuel crop Camelina sativa retains a highly undifferentiated hexaploid genome structure.</title>
        <authorList>
            <person name="Kagale S."/>
            <person name="Koh C."/>
            <person name="Nixon J."/>
            <person name="Bollina V."/>
            <person name="Clarke W.E."/>
            <person name="Tuteja R."/>
            <person name="Spillane C."/>
            <person name="Robinson S.J."/>
            <person name="Links M.G."/>
            <person name="Clarke C."/>
            <person name="Higgins E.E."/>
            <person name="Huebert T."/>
            <person name="Sharpe A.G."/>
            <person name="Parkin I.A."/>
        </authorList>
    </citation>
    <scope>NUCLEOTIDE SEQUENCE [LARGE SCALE GENOMIC DNA]</scope>
    <source>
        <strain evidence="3">cv. DH55</strain>
    </source>
</reference>
<dbReference type="InterPro" id="IPR000504">
    <property type="entry name" value="RRM_dom"/>
</dbReference>
<organism evidence="3 4">
    <name type="scientific">Camelina sativa</name>
    <name type="common">False flax</name>
    <name type="synonym">Myagrum sativum</name>
    <dbReference type="NCBI Taxonomy" id="90675"/>
    <lineage>
        <taxon>Eukaryota</taxon>
        <taxon>Viridiplantae</taxon>
        <taxon>Streptophyta</taxon>
        <taxon>Embryophyta</taxon>
        <taxon>Tracheophyta</taxon>
        <taxon>Spermatophyta</taxon>
        <taxon>Magnoliopsida</taxon>
        <taxon>eudicotyledons</taxon>
        <taxon>Gunneridae</taxon>
        <taxon>Pentapetalae</taxon>
        <taxon>rosids</taxon>
        <taxon>malvids</taxon>
        <taxon>Brassicales</taxon>
        <taxon>Brassicaceae</taxon>
        <taxon>Camelineae</taxon>
        <taxon>Camelina</taxon>
    </lineage>
</organism>
<feature type="domain" description="RRM" evidence="2">
    <location>
        <begin position="241"/>
        <end position="318"/>
    </location>
</feature>
<gene>
    <name evidence="4" type="primary">LOC104768336</name>
</gene>
<dbReference type="PROSITE" id="PS50102">
    <property type="entry name" value="RRM"/>
    <property type="match status" value="1"/>
</dbReference>